<evidence type="ECO:0000313" key="3">
    <source>
        <dbReference type="Proteomes" id="UP000189370"/>
    </source>
</evidence>
<dbReference type="AlphaFoldDB" id="A0A1S8ASK5"/>
<dbReference type="PROSITE" id="PS00028">
    <property type="entry name" value="ZINC_FINGER_C2H2_1"/>
    <property type="match status" value="1"/>
</dbReference>
<protein>
    <recommendedName>
        <fullName evidence="1">C2H2-type domain-containing protein</fullName>
    </recommendedName>
</protein>
<evidence type="ECO:0000259" key="1">
    <source>
        <dbReference type="PROSITE" id="PS00028"/>
    </source>
</evidence>
<sequence length="79" mass="8566">MEFPWVCSECELEMVVPKPVCEHARCGHIGLKSTFETDSGQECPHCSQTEGETPVTTVGVLFQCDGCGEVFDVPPESCA</sequence>
<proteinExistence type="predicted"/>
<comment type="caution">
    <text evidence="2">The sequence shown here is derived from an EMBL/GenBank/DDBJ whole genome shotgun (WGS) entry which is preliminary data.</text>
</comment>
<dbReference type="EMBL" id="LWLN01000001">
    <property type="protein sequence ID" value="OLZ39511.1"/>
    <property type="molecule type" value="Genomic_DNA"/>
</dbReference>
<feature type="domain" description="C2H2-type" evidence="1">
    <location>
        <begin position="7"/>
        <end position="28"/>
    </location>
</feature>
<keyword evidence="3" id="KW-1185">Reference proteome</keyword>
<accession>A0A1S8ASK5</accession>
<dbReference type="Proteomes" id="UP000189370">
    <property type="component" value="Unassembled WGS sequence"/>
</dbReference>
<dbReference type="InterPro" id="IPR013087">
    <property type="entry name" value="Znf_C2H2_type"/>
</dbReference>
<reference evidence="3" key="1">
    <citation type="submission" date="2016-04" db="EMBL/GenBank/DDBJ databases">
        <authorList>
            <person name="Chen S.-C."/>
            <person name="Lai M.-C."/>
        </authorList>
    </citation>
    <scope>NUCLEOTIDE SEQUENCE [LARGE SCALE GENOMIC DNA]</scope>
    <source>
        <strain evidence="3">AB14</strain>
    </source>
</reference>
<dbReference type="STRING" id="301967.A6E15_00270"/>
<evidence type="ECO:0000313" key="2">
    <source>
        <dbReference type="EMBL" id="OLZ39511.1"/>
    </source>
</evidence>
<name>A0A1S8ASK5_9EURY</name>
<gene>
    <name evidence="2" type="ORF">A6E15_00270</name>
</gene>
<organism evidence="2 3">
    <name type="scientific">Natrinema saccharevitans</name>
    <dbReference type="NCBI Taxonomy" id="301967"/>
    <lineage>
        <taxon>Archaea</taxon>
        <taxon>Methanobacteriati</taxon>
        <taxon>Methanobacteriota</taxon>
        <taxon>Stenosarchaea group</taxon>
        <taxon>Halobacteria</taxon>
        <taxon>Halobacteriales</taxon>
        <taxon>Natrialbaceae</taxon>
        <taxon>Natrinema</taxon>
    </lineage>
</organism>